<dbReference type="SMART" id="SM00219">
    <property type="entry name" value="TyrKc"/>
    <property type="match status" value="1"/>
</dbReference>
<dbReference type="InterPro" id="IPR036860">
    <property type="entry name" value="SH2_dom_sf"/>
</dbReference>
<evidence type="ECO:0000256" key="8">
    <source>
        <dbReference type="ARBA" id="ARBA00051245"/>
    </source>
</evidence>
<keyword evidence="2 12" id="KW-0808">Transferase</keyword>
<feature type="domain" description="SH3" evidence="15">
    <location>
        <begin position="175"/>
        <end position="236"/>
    </location>
</feature>
<evidence type="ECO:0000256" key="1">
    <source>
        <dbReference type="ARBA" id="ARBA00022443"/>
    </source>
</evidence>
<keyword evidence="6 9" id="KW-0727">SH2 domain</keyword>
<feature type="compositionally biased region" description="Polar residues" evidence="13">
    <location>
        <begin position="1111"/>
        <end position="1129"/>
    </location>
</feature>
<gene>
    <name evidence="17" type="primary">Abl</name>
    <name evidence="17" type="ORF">GZH46_02521</name>
</gene>
<dbReference type="PRINTS" id="PR00452">
    <property type="entry name" value="SH3DOMAIN"/>
</dbReference>
<dbReference type="GO" id="GO:0016301">
    <property type="term" value="F:kinase activity"/>
    <property type="evidence" value="ECO:0007669"/>
    <property type="project" value="UniProtKB-KW"/>
</dbReference>
<dbReference type="InterPro" id="IPR050198">
    <property type="entry name" value="Non-receptor_tyrosine_kinases"/>
</dbReference>
<dbReference type="InterPro" id="IPR001245">
    <property type="entry name" value="Ser-Thr/Tyr_kinase_cat_dom"/>
</dbReference>
<dbReference type="Gene3D" id="3.30.200.20">
    <property type="entry name" value="Phosphorylase Kinase, domain 1"/>
    <property type="match status" value="1"/>
</dbReference>
<feature type="compositionally biased region" description="Polar residues" evidence="13">
    <location>
        <begin position="1071"/>
        <end position="1080"/>
    </location>
</feature>
<feature type="region of interest" description="Disordered" evidence="13">
    <location>
        <begin position="1097"/>
        <end position="1235"/>
    </location>
</feature>
<dbReference type="PROSITE" id="PS50002">
    <property type="entry name" value="SH3"/>
    <property type="match status" value="1"/>
</dbReference>
<dbReference type="SMART" id="SM00252">
    <property type="entry name" value="SH2"/>
    <property type="match status" value="1"/>
</dbReference>
<dbReference type="Gene3D" id="1.10.510.10">
    <property type="entry name" value="Transferase(Phosphotransferase) domain 1"/>
    <property type="match status" value="1"/>
</dbReference>
<dbReference type="PANTHER" id="PTHR24418">
    <property type="entry name" value="TYROSINE-PROTEIN KINASE"/>
    <property type="match status" value="1"/>
</dbReference>
<dbReference type="InterPro" id="IPR020635">
    <property type="entry name" value="Tyr_kinase_cat_dom"/>
</dbReference>
<keyword evidence="4 12" id="KW-0418">Kinase</keyword>
<dbReference type="CDD" id="cd11850">
    <property type="entry name" value="SH3_Abl"/>
    <property type="match status" value="1"/>
</dbReference>
<dbReference type="Pfam" id="PF00018">
    <property type="entry name" value="SH3_1"/>
    <property type="match status" value="1"/>
</dbReference>
<feature type="domain" description="SH2" evidence="14">
    <location>
        <begin position="242"/>
        <end position="331"/>
    </location>
</feature>
<dbReference type="CDD" id="cd09935">
    <property type="entry name" value="SH2_ABL"/>
    <property type="match status" value="1"/>
</dbReference>
<feature type="non-terminal residue" evidence="17">
    <location>
        <position position="1"/>
    </location>
</feature>
<dbReference type="InterPro" id="IPR036028">
    <property type="entry name" value="SH3-like_dom_sf"/>
</dbReference>
<comment type="similarity">
    <text evidence="12">Belongs to the protein kinase superfamily. Tyr protein kinase family.</text>
</comment>
<evidence type="ECO:0000313" key="17">
    <source>
        <dbReference type="EMBL" id="KAG9508971.1"/>
    </source>
</evidence>
<reference evidence="17 18" key="1">
    <citation type="submission" date="2020-10" db="EMBL/GenBank/DDBJ databases">
        <authorList>
            <person name="Klimov P.B."/>
            <person name="Dyachkov S.M."/>
            <person name="Chetverikov P.E."/>
        </authorList>
    </citation>
    <scope>NUCLEOTIDE SEQUENCE [LARGE SCALE GENOMIC DNA]</scope>
    <source>
        <strain evidence="17">BMOC 18-1129-001#AD2665</strain>
        <tissue evidence="17">Entire mites</tissue>
    </source>
</reference>
<evidence type="ECO:0000256" key="2">
    <source>
        <dbReference type="ARBA" id="ARBA00022679"/>
    </source>
</evidence>
<keyword evidence="3 11" id="KW-0547">Nucleotide-binding</keyword>
<dbReference type="SUPFAM" id="SSF55550">
    <property type="entry name" value="SH2 domain"/>
    <property type="match status" value="1"/>
</dbReference>
<evidence type="ECO:0000256" key="9">
    <source>
        <dbReference type="PROSITE-ProRule" id="PRU00191"/>
    </source>
</evidence>
<feature type="binding site" evidence="11">
    <location>
        <position position="399"/>
    </location>
    <ligand>
        <name>ATP</name>
        <dbReference type="ChEBI" id="CHEBI:30616"/>
    </ligand>
</feature>
<dbReference type="Pfam" id="PF07714">
    <property type="entry name" value="PK_Tyr_Ser-Thr"/>
    <property type="match status" value="1"/>
</dbReference>
<sequence>MGASQGKTNHKTFHRPQHAQPQVEHQLPAGFIDLNQQQANYLLYKQQLRHEAHSSPTLNPLSTKGGLGLTSGLQFATKNGNLLSQQQLQLENSLSLLTSTLSRHRPLPDVPANNKLSHHFPNDAPSGTAFLPIGSNDTNNNSSQILNSLSSSNPNLHSAISVSDKDISLSQEREYDPSLYVALYEFKSGGDNQLSLRKGEQIQVLSINKTGEWCEALSHSGNIGWVPANYITPVNDLHKNSWYHGQISRDTAEYLLSSGINGSFLIRDSESNPGARSISVRYEGRVYHYRINEEDGKFYITPEWQFNTLAELVHHHSTHANGLTTTLLYPAPKQHAYTDANNRTSPNRAELDEDGWEVPRSSIVMKQQLGVGQWGIVYEAFLKQTTTDSALGGIRVAVKTLKEDMMKLEQEFLAEAAIMKTMRHPNLVKLLGVCTREAPFYIITEFMTKGNLLDYLRNCDHEQVDGFVLMYMATQICSAMSYMESMSYIHRDLAARNCLVSDGNLVKVADFGLTRNVSPDDIYTAHAGAKFPIKWTAPEGLAYNRFSSKSDVWAFGVLLWEIATYGMSPYPGVELADVYKTLNSGHRMGRPSGCPEPIYHLMQHCWAWEPEDRPAFWQLHENLQRLIRNPNIFELIERQEAIDREHHEHIERQNQQICHEQSHNQLSATNEPNFAQPSMRQSHKQQGFSRSGQSDQSNRISMCEFDPDQWSGAYSTVSSNQTQNHSKSSLASSNRLTTGASQARPRIAPMPPKRSSSFRDPLSREDLMSGDDFELDARFASIVENDNCDDNGDHDELNGVGHNEASMANTMNGLERMFESLNQVRLHDSGQDLIPDDRTALDNNLSHQLIRPRTNISRKSRGLGSPQDHALQSFGTRHHFGLDQSIDEKSCNNKRRHLFSSATLGHRGLSRVNGRTSYDKSWKPNSNQLVSNIVDDNRVSFSNETRPLRNGVVSINGDAQLNRNQAATDDKQHQPPQAFRLQRQKSDLTHSRGNDSATTSPVFQTHQTGASQICAPQQPSVSSKGRRSIRAVSSRQNERSPGETTSTIRCTGARHESSAKESTESPRTRQRGLNVSQSRLSSFENARKSLDEAANTFIAAPPSPYGPESRSGLTRHQNRTVAVNRTSNHQKPDSGDRMKSVRSRLTKQSSSSDESSRGSQHQSPLNNATRLASSDQSSSSSSLVSYSDSPGAKQGSSHKDRSSAVKSSSNGSETSIKSRSTNTSVCAVFAEANNN</sequence>
<feature type="compositionally biased region" description="Low complexity" evidence="13">
    <location>
        <begin position="1173"/>
        <end position="1189"/>
    </location>
</feature>
<feature type="compositionally biased region" description="Basic and acidic residues" evidence="13">
    <location>
        <begin position="984"/>
        <end position="993"/>
    </location>
</feature>
<dbReference type="SUPFAM" id="SSF56112">
    <property type="entry name" value="Protein kinase-like (PK-like)"/>
    <property type="match status" value="1"/>
</dbReference>
<evidence type="ECO:0000259" key="14">
    <source>
        <dbReference type="PROSITE" id="PS50001"/>
    </source>
</evidence>
<keyword evidence="1 10" id="KW-0728">SH3 domain</keyword>
<dbReference type="PRINTS" id="PR00401">
    <property type="entry name" value="SH2DOMAIN"/>
</dbReference>
<feature type="compositionally biased region" description="Polar residues" evidence="13">
    <location>
        <begin position="1204"/>
        <end position="1225"/>
    </location>
</feature>
<feature type="compositionally biased region" description="Basic and acidic residues" evidence="13">
    <location>
        <begin position="1053"/>
        <end position="1067"/>
    </location>
</feature>
<evidence type="ECO:0000259" key="15">
    <source>
        <dbReference type="PROSITE" id="PS50002"/>
    </source>
</evidence>
<proteinExistence type="inferred from homology"/>
<feature type="region of interest" description="Disordered" evidence="13">
    <location>
        <begin position="964"/>
        <end position="1080"/>
    </location>
</feature>
<keyword evidence="7 12" id="KW-0829">Tyrosine-protein kinase</keyword>
<dbReference type="PROSITE" id="PS00107">
    <property type="entry name" value="PROTEIN_KINASE_ATP"/>
    <property type="match status" value="1"/>
</dbReference>
<dbReference type="Gene3D" id="3.30.505.10">
    <property type="entry name" value="SH2 domain"/>
    <property type="match status" value="1"/>
</dbReference>
<evidence type="ECO:0000256" key="12">
    <source>
        <dbReference type="RuleBase" id="RU362096"/>
    </source>
</evidence>
<evidence type="ECO:0000256" key="5">
    <source>
        <dbReference type="ARBA" id="ARBA00022840"/>
    </source>
</evidence>
<dbReference type="InterPro" id="IPR000980">
    <property type="entry name" value="SH2"/>
</dbReference>
<evidence type="ECO:0000259" key="16">
    <source>
        <dbReference type="PROSITE" id="PS50011"/>
    </source>
</evidence>
<dbReference type="PROSITE" id="PS50001">
    <property type="entry name" value="SH2"/>
    <property type="match status" value="1"/>
</dbReference>
<evidence type="ECO:0000256" key="7">
    <source>
        <dbReference type="ARBA" id="ARBA00023137"/>
    </source>
</evidence>
<evidence type="ECO:0000256" key="4">
    <source>
        <dbReference type="ARBA" id="ARBA00022777"/>
    </source>
</evidence>
<dbReference type="PROSITE" id="PS50011">
    <property type="entry name" value="PROTEIN_KINASE_DOM"/>
    <property type="match status" value="1"/>
</dbReference>
<dbReference type="Pfam" id="PF00017">
    <property type="entry name" value="SH2"/>
    <property type="match status" value="1"/>
</dbReference>
<comment type="catalytic activity">
    <reaction evidence="8 12">
        <text>L-tyrosyl-[protein] + ATP = O-phospho-L-tyrosyl-[protein] + ADP + H(+)</text>
        <dbReference type="Rhea" id="RHEA:10596"/>
        <dbReference type="Rhea" id="RHEA-COMP:10136"/>
        <dbReference type="Rhea" id="RHEA-COMP:20101"/>
        <dbReference type="ChEBI" id="CHEBI:15378"/>
        <dbReference type="ChEBI" id="CHEBI:30616"/>
        <dbReference type="ChEBI" id="CHEBI:46858"/>
        <dbReference type="ChEBI" id="CHEBI:61978"/>
        <dbReference type="ChEBI" id="CHEBI:456216"/>
        <dbReference type="EC" id="2.7.10.2"/>
    </reaction>
</comment>
<dbReference type="InterPro" id="IPR035837">
    <property type="entry name" value="ABL_SH2"/>
</dbReference>
<feature type="compositionally biased region" description="Low complexity" evidence="13">
    <location>
        <begin position="1148"/>
        <end position="1163"/>
    </location>
</feature>
<accession>A0ABQ7S6F8</accession>
<dbReference type="SUPFAM" id="SSF50044">
    <property type="entry name" value="SH3-domain"/>
    <property type="match status" value="1"/>
</dbReference>
<dbReference type="InterPro" id="IPR001452">
    <property type="entry name" value="SH3_domain"/>
</dbReference>
<comment type="caution">
    <text evidence="17">The sequence shown here is derived from an EMBL/GenBank/DDBJ whole genome shotgun (WGS) entry which is preliminary data.</text>
</comment>
<dbReference type="SMART" id="SM00326">
    <property type="entry name" value="SH3"/>
    <property type="match status" value="1"/>
</dbReference>
<dbReference type="InterPro" id="IPR011009">
    <property type="entry name" value="Kinase-like_dom_sf"/>
</dbReference>
<dbReference type="InterPro" id="IPR017441">
    <property type="entry name" value="Protein_kinase_ATP_BS"/>
</dbReference>
<feature type="compositionally biased region" description="Basic and acidic residues" evidence="13">
    <location>
        <begin position="1130"/>
        <end position="1139"/>
    </location>
</feature>
<name>A0ABQ7S6F8_9ACAR</name>
<feature type="region of interest" description="Disordered" evidence="13">
    <location>
        <begin position="1"/>
        <end position="21"/>
    </location>
</feature>
<evidence type="ECO:0000256" key="13">
    <source>
        <dbReference type="SAM" id="MobiDB-lite"/>
    </source>
</evidence>
<organism evidence="17 18">
    <name type="scientific">Fragariocoptes setiger</name>
    <dbReference type="NCBI Taxonomy" id="1670756"/>
    <lineage>
        <taxon>Eukaryota</taxon>
        <taxon>Metazoa</taxon>
        <taxon>Ecdysozoa</taxon>
        <taxon>Arthropoda</taxon>
        <taxon>Chelicerata</taxon>
        <taxon>Arachnida</taxon>
        <taxon>Acari</taxon>
        <taxon>Acariformes</taxon>
        <taxon>Trombidiformes</taxon>
        <taxon>Prostigmata</taxon>
        <taxon>Eupodina</taxon>
        <taxon>Eriophyoidea</taxon>
        <taxon>Phytoptidae</taxon>
        <taxon>Fragariocoptes</taxon>
    </lineage>
</organism>
<keyword evidence="18" id="KW-1185">Reference proteome</keyword>
<dbReference type="EC" id="2.7.10.2" evidence="12"/>
<dbReference type="InterPro" id="IPR000719">
    <property type="entry name" value="Prot_kinase_dom"/>
</dbReference>
<dbReference type="Proteomes" id="UP000825002">
    <property type="component" value="Unassembled WGS sequence"/>
</dbReference>
<feature type="compositionally biased region" description="Polar residues" evidence="13">
    <location>
        <begin position="994"/>
        <end position="1023"/>
    </location>
</feature>
<feature type="domain" description="Protein kinase" evidence="16">
    <location>
        <begin position="363"/>
        <end position="623"/>
    </location>
</feature>
<feature type="region of interest" description="Disordered" evidence="13">
    <location>
        <begin position="668"/>
        <end position="699"/>
    </location>
</feature>
<evidence type="ECO:0000256" key="10">
    <source>
        <dbReference type="PROSITE-ProRule" id="PRU00192"/>
    </source>
</evidence>
<evidence type="ECO:0000256" key="11">
    <source>
        <dbReference type="PROSITE-ProRule" id="PRU10141"/>
    </source>
</evidence>
<evidence type="ECO:0000313" key="18">
    <source>
        <dbReference type="Proteomes" id="UP000825002"/>
    </source>
</evidence>
<evidence type="ECO:0000256" key="6">
    <source>
        <dbReference type="ARBA" id="ARBA00022999"/>
    </source>
</evidence>
<dbReference type="EMBL" id="JAIFTH010000780">
    <property type="protein sequence ID" value="KAG9508971.1"/>
    <property type="molecule type" value="Genomic_DNA"/>
</dbReference>
<dbReference type="PRINTS" id="PR00109">
    <property type="entry name" value="TYRKINASE"/>
</dbReference>
<dbReference type="InterPro" id="IPR008266">
    <property type="entry name" value="Tyr_kinase_AS"/>
</dbReference>
<keyword evidence="5 11" id="KW-0067">ATP-binding</keyword>
<feature type="region of interest" description="Disordered" evidence="13">
    <location>
        <begin position="714"/>
        <end position="767"/>
    </location>
</feature>
<feature type="compositionally biased region" description="Polar residues" evidence="13">
    <location>
        <begin position="714"/>
        <end position="741"/>
    </location>
</feature>
<dbReference type="PROSITE" id="PS00109">
    <property type="entry name" value="PROTEIN_KINASE_TYR"/>
    <property type="match status" value="1"/>
</dbReference>
<feature type="compositionally biased region" description="Basic residues" evidence="13">
    <location>
        <begin position="8"/>
        <end position="17"/>
    </location>
</feature>
<protein>
    <recommendedName>
        <fullName evidence="12">Tyrosine-protein kinase</fullName>
        <ecNumber evidence="12">2.7.10.2</ecNumber>
    </recommendedName>
</protein>
<evidence type="ECO:0000256" key="3">
    <source>
        <dbReference type="ARBA" id="ARBA00022741"/>
    </source>
</evidence>
<dbReference type="Gene3D" id="2.30.30.40">
    <property type="entry name" value="SH3 Domains"/>
    <property type="match status" value="1"/>
</dbReference>